<feature type="chain" id="PRO_5046381788" evidence="13">
    <location>
        <begin position="17"/>
        <end position="842"/>
    </location>
</feature>
<evidence type="ECO:0000256" key="3">
    <source>
        <dbReference type="ARBA" id="ARBA00022448"/>
    </source>
</evidence>
<feature type="signal peptide" evidence="13">
    <location>
        <begin position="1"/>
        <end position="16"/>
    </location>
</feature>
<comment type="caution">
    <text evidence="16">The sequence shown here is derived from an EMBL/GenBank/DDBJ whole genome shotgun (WGS) entry which is preliminary data.</text>
</comment>
<dbReference type="SMART" id="SM00079">
    <property type="entry name" value="PBPe"/>
    <property type="match status" value="1"/>
</dbReference>
<dbReference type="SMART" id="SM00918">
    <property type="entry name" value="Lig_chan-Glu_bd"/>
    <property type="match status" value="1"/>
</dbReference>
<gene>
    <name evidence="16" type="ORF">TSPI_07254</name>
</gene>
<keyword evidence="10" id="KW-1071">Ligand-gated ion channel</keyword>
<protein>
    <submittedName>
        <fullName evidence="16">Ionotropic receptor 25a</fullName>
    </submittedName>
</protein>
<evidence type="ECO:0000256" key="8">
    <source>
        <dbReference type="ARBA" id="ARBA00023170"/>
    </source>
</evidence>
<dbReference type="PANTHER" id="PTHR18966">
    <property type="entry name" value="IONOTROPIC GLUTAMATE RECEPTOR"/>
    <property type="match status" value="1"/>
</dbReference>
<dbReference type="Gene3D" id="3.40.190.10">
    <property type="entry name" value="Periplasmic binding protein-like II"/>
    <property type="match status" value="2"/>
</dbReference>
<sequence length="842" mass="97681">MHLFFCLLWFTSFKHSVPLNNHILIFDDVHSNEHHAVPVLEELIKYLIPNTKVTTLLLPENNYKDIISTALNNTSVDWIYSFSNDLQVVDLLQNEAKSLIIPTVQFYVGFWEYDSSDKDNNFSGRPFMNVVPGMTSYMNIIKSLQKNLKANLTLIFYDYSYRIIEKYISNKTIYEPLQFESSIMIDTIIQHAGENELISVMFLANASSLELFINEVVTMANKKGNIQWVAITADSVLYKKKHLNASVLWIYADYSKNLHQWNKFLLWLKKSSTMTNVVGILSDVEGVFYYDLCSICSTYFSKKMKVNGSSSLTGKYRKHAIREIPEIIREYNLLSKSGNFIPYAQKQIFQNSRAQLITIKKREKKLLLYRAGVWSVLKEIQPYAEIDPTKESVEKNHYRVGFIKEDPFIVEYQDDDGSYKLGGYCIDVLEAIAEYLNFTCEYVDYTNEEFGSVNELGRWSGLAGDLQRGVIDFAIGAIKVTFSREEILDFTIPHYDLIGFRMLAKRSHSTDSFFRFLSIIDTSLWICIFGAYFLTSFLIWVFDKFSPYSVTNNKAKYLNDSQHCEFTLKHSFWYCLATMTPQGGGDTPRNLSGRLIAVTWWLFGFIVLASYTANLAAFFTVSHSDFSIKTIEDLGKQTKLKYTIVNNSFTERYFLRMMEIEQRFYSISDNLNPNISMSPLQRIAYAVWDYPMEDFYTQMYRSMSEHLVQTFEEGVELVLRSKSTHDGYIFIANESPLKMVEIRDCRLQIIGEPFNERPLSFAARRYSPIIDKLNIGLLNLVKERKTETLKDKWWNRHPNRTFCQSEVVKSGVISMEKLMGPAKTNKGNNQSSDLRLGKKFWT</sequence>
<keyword evidence="11" id="KW-0407">Ion channel</keyword>
<evidence type="ECO:0000256" key="6">
    <source>
        <dbReference type="ARBA" id="ARBA00023065"/>
    </source>
</evidence>
<dbReference type="InterPro" id="IPR001320">
    <property type="entry name" value="Iontro_rcpt_C"/>
</dbReference>
<keyword evidence="6" id="KW-0406">Ion transport</keyword>
<dbReference type="EMBL" id="JBEUSY010000258">
    <property type="protein sequence ID" value="KAL1240242.1"/>
    <property type="molecule type" value="Genomic_DNA"/>
</dbReference>
<comment type="similarity">
    <text evidence="2">Belongs to the glutamate-gated ion channel (TC 1.A.10.1) family.</text>
</comment>
<proteinExistence type="inferred from homology"/>
<accession>A0ABR3KMG4</accession>
<evidence type="ECO:0000313" key="17">
    <source>
        <dbReference type="Proteomes" id="UP001558632"/>
    </source>
</evidence>
<feature type="domain" description="Ionotropic glutamate receptor C-terminal" evidence="14">
    <location>
        <begin position="397"/>
        <end position="796"/>
    </location>
</feature>
<dbReference type="InterPro" id="IPR015683">
    <property type="entry name" value="Ionotropic_Glu_rcpt"/>
</dbReference>
<keyword evidence="8 16" id="KW-0675">Receptor</keyword>
<dbReference type="Pfam" id="PF00060">
    <property type="entry name" value="Lig_chan"/>
    <property type="match status" value="1"/>
</dbReference>
<comment type="subcellular location">
    <subcellularLocation>
        <location evidence="1">Membrane</location>
        <topology evidence="1">Multi-pass membrane protein</topology>
    </subcellularLocation>
</comment>
<evidence type="ECO:0000259" key="14">
    <source>
        <dbReference type="SMART" id="SM00079"/>
    </source>
</evidence>
<keyword evidence="3" id="KW-0813">Transport</keyword>
<dbReference type="Pfam" id="PF10613">
    <property type="entry name" value="Lig_chan-Glu_bd"/>
    <property type="match status" value="1"/>
</dbReference>
<keyword evidence="4 12" id="KW-0812">Transmembrane</keyword>
<reference evidence="16 17" key="1">
    <citation type="submission" date="2024-07" db="EMBL/GenBank/DDBJ databases">
        <title>Enhanced genomic and transcriptomic resources for Trichinella pseudospiralis and T. spiralis underpin the discovery of pronounced molecular differences between stages and species.</title>
        <authorList>
            <person name="Pasi K.K."/>
            <person name="La Rosa G."/>
            <person name="Gomez-Morales M.A."/>
            <person name="Tosini F."/>
            <person name="Sumanam S."/>
            <person name="Young N.D."/>
            <person name="Chang B.C."/>
            <person name="Robin G.B."/>
        </authorList>
    </citation>
    <scope>NUCLEOTIDE SEQUENCE [LARGE SCALE GENOMIC DNA]</scope>
    <source>
        <strain evidence="16">ISS534</strain>
    </source>
</reference>
<organism evidence="16 17">
    <name type="scientific">Trichinella spiralis</name>
    <name type="common">Trichina worm</name>
    <dbReference type="NCBI Taxonomy" id="6334"/>
    <lineage>
        <taxon>Eukaryota</taxon>
        <taxon>Metazoa</taxon>
        <taxon>Ecdysozoa</taxon>
        <taxon>Nematoda</taxon>
        <taxon>Enoplea</taxon>
        <taxon>Dorylaimia</taxon>
        <taxon>Trichinellida</taxon>
        <taxon>Trichinellidae</taxon>
        <taxon>Trichinella</taxon>
    </lineage>
</organism>
<evidence type="ECO:0000259" key="15">
    <source>
        <dbReference type="SMART" id="SM00918"/>
    </source>
</evidence>
<evidence type="ECO:0000256" key="1">
    <source>
        <dbReference type="ARBA" id="ARBA00004141"/>
    </source>
</evidence>
<evidence type="ECO:0000313" key="16">
    <source>
        <dbReference type="EMBL" id="KAL1240242.1"/>
    </source>
</evidence>
<name>A0ABR3KMG4_TRISP</name>
<evidence type="ECO:0000256" key="13">
    <source>
        <dbReference type="SAM" id="SignalP"/>
    </source>
</evidence>
<feature type="transmembrane region" description="Helical" evidence="12">
    <location>
        <begin position="523"/>
        <end position="542"/>
    </location>
</feature>
<keyword evidence="13" id="KW-0732">Signal</keyword>
<feature type="domain" description="Ionotropic glutamate receptor L-glutamate and glycine-binding" evidence="15">
    <location>
        <begin position="407"/>
        <end position="468"/>
    </location>
</feature>
<evidence type="ECO:0000256" key="2">
    <source>
        <dbReference type="ARBA" id="ARBA00008685"/>
    </source>
</evidence>
<evidence type="ECO:0000256" key="4">
    <source>
        <dbReference type="ARBA" id="ARBA00022692"/>
    </source>
</evidence>
<keyword evidence="17" id="KW-1185">Reference proteome</keyword>
<dbReference type="Proteomes" id="UP001558632">
    <property type="component" value="Unassembled WGS sequence"/>
</dbReference>
<evidence type="ECO:0000256" key="11">
    <source>
        <dbReference type="ARBA" id="ARBA00023303"/>
    </source>
</evidence>
<dbReference type="InterPro" id="IPR019594">
    <property type="entry name" value="Glu/Gly-bd"/>
</dbReference>
<dbReference type="Gene3D" id="1.10.287.70">
    <property type="match status" value="1"/>
</dbReference>
<keyword evidence="5 12" id="KW-1133">Transmembrane helix</keyword>
<keyword evidence="7 12" id="KW-0472">Membrane</keyword>
<evidence type="ECO:0000256" key="7">
    <source>
        <dbReference type="ARBA" id="ARBA00023136"/>
    </source>
</evidence>
<dbReference type="SUPFAM" id="SSF53850">
    <property type="entry name" value="Periplasmic binding protein-like II"/>
    <property type="match status" value="1"/>
</dbReference>
<evidence type="ECO:0000256" key="12">
    <source>
        <dbReference type="SAM" id="Phobius"/>
    </source>
</evidence>
<dbReference type="SUPFAM" id="SSF81324">
    <property type="entry name" value="Voltage-gated potassium channels"/>
    <property type="match status" value="1"/>
</dbReference>
<feature type="transmembrane region" description="Helical" evidence="12">
    <location>
        <begin position="598"/>
        <end position="619"/>
    </location>
</feature>
<evidence type="ECO:0000256" key="5">
    <source>
        <dbReference type="ARBA" id="ARBA00022989"/>
    </source>
</evidence>
<keyword evidence="9" id="KW-0325">Glycoprotein</keyword>
<evidence type="ECO:0000256" key="10">
    <source>
        <dbReference type="ARBA" id="ARBA00023286"/>
    </source>
</evidence>
<evidence type="ECO:0000256" key="9">
    <source>
        <dbReference type="ARBA" id="ARBA00023180"/>
    </source>
</evidence>